<organism evidence="2 3">
    <name type="scientific">Portunus trituberculatus</name>
    <name type="common">Swimming crab</name>
    <name type="synonym">Neptunus trituberculatus</name>
    <dbReference type="NCBI Taxonomy" id="210409"/>
    <lineage>
        <taxon>Eukaryota</taxon>
        <taxon>Metazoa</taxon>
        <taxon>Ecdysozoa</taxon>
        <taxon>Arthropoda</taxon>
        <taxon>Crustacea</taxon>
        <taxon>Multicrustacea</taxon>
        <taxon>Malacostraca</taxon>
        <taxon>Eumalacostraca</taxon>
        <taxon>Eucarida</taxon>
        <taxon>Decapoda</taxon>
        <taxon>Pleocyemata</taxon>
        <taxon>Brachyura</taxon>
        <taxon>Eubrachyura</taxon>
        <taxon>Portunoidea</taxon>
        <taxon>Portunidae</taxon>
        <taxon>Portuninae</taxon>
        <taxon>Portunus</taxon>
    </lineage>
</organism>
<evidence type="ECO:0000313" key="3">
    <source>
        <dbReference type="Proteomes" id="UP000324222"/>
    </source>
</evidence>
<dbReference type="Proteomes" id="UP000324222">
    <property type="component" value="Unassembled WGS sequence"/>
</dbReference>
<keyword evidence="3" id="KW-1185">Reference proteome</keyword>
<evidence type="ECO:0000256" key="1">
    <source>
        <dbReference type="SAM" id="MobiDB-lite"/>
    </source>
</evidence>
<comment type="caution">
    <text evidence="2">The sequence shown here is derived from an EMBL/GenBank/DDBJ whole genome shotgun (WGS) entry which is preliminary data.</text>
</comment>
<gene>
    <name evidence="2" type="ORF">E2C01_050913</name>
</gene>
<name>A0A5B7GHL3_PORTR</name>
<sequence>MPRWTLTAAADSQPLVAPRPIPAQPSPAQRRSTTTTTITSTTTAATFAPRFAVLSLHRPPRTYLHH</sequence>
<proteinExistence type="predicted"/>
<evidence type="ECO:0000313" key="2">
    <source>
        <dbReference type="EMBL" id="MPC56945.1"/>
    </source>
</evidence>
<reference evidence="2 3" key="1">
    <citation type="submission" date="2019-05" db="EMBL/GenBank/DDBJ databases">
        <title>Another draft genome of Portunus trituberculatus and its Hox gene families provides insights of decapod evolution.</title>
        <authorList>
            <person name="Jeong J.-H."/>
            <person name="Song I."/>
            <person name="Kim S."/>
            <person name="Choi T."/>
            <person name="Kim D."/>
            <person name="Ryu S."/>
            <person name="Kim W."/>
        </authorList>
    </citation>
    <scope>NUCLEOTIDE SEQUENCE [LARGE SCALE GENOMIC DNA]</scope>
    <source>
        <tissue evidence="2">Muscle</tissue>
    </source>
</reference>
<protein>
    <submittedName>
        <fullName evidence="2">Uncharacterized protein</fullName>
    </submittedName>
</protein>
<dbReference type="EMBL" id="VSRR010014373">
    <property type="protein sequence ID" value="MPC56945.1"/>
    <property type="molecule type" value="Genomic_DNA"/>
</dbReference>
<feature type="region of interest" description="Disordered" evidence="1">
    <location>
        <begin position="1"/>
        <end position="37"/>
    </location>
</feature>
<dbReference type="AlphaFoldDB" id="A0A5B7GHL3"/>
<accession>A0A5B7GHL3</accession>